<dbReference type="EMBL" id="JYNZ01000003">
    <property type="protein sequence ID" value="KXK26564.1"/>
    <property type="molecule type" value="Genomic_DNA"/>
</dbReference>
<evidence type="ECO:0000259" key="7">
    <source>
        <dbReference type="Pfam" id="PF01029"/>
    </source>
</evidence>
<comment type="similarity">
    <text evidence="1 6">Belongs to the NusB family.</text>
</comment>
<keyword evidence="5 6" id="KW-0804">Transcription</keyword>
<keyword evidence="4 6" id="KW-0805">Transcription regulation</keyword>
<evidence type="ECO:0000256" key="1">
    <source>
        <dbReference type="ARBA" id="ARBA00005952"/>
    </source>
</evidence>
<name>A0A136LY21_9BACT</name>
<accession>A0A136LY21</accession>
<dbReference type="GO" id="GO:0003723">
    <property type="term" value="F:RNA binding"/>
    <property type="evidence" value="ECO:0007669"/>
    <property type="project" value="UniProtKB-UniRule"/>
</dbReference>
<proteinExistence type="inferred from homology"/>
<organism evidence="8 9">
    <name type="scientific">candidate division WS6 bacterium OLB20</name>
    <dbReference type="NCBI Taxonomy" id="1617426"/>
    <lineage>
        <taxon>Bacteria</taxon>
        <taxon>Candidatus Dojkabacteria</taxon>
    </lineage>
</organism>
<dbReference type="Pfam" id="PF01029">
    <property type="entry name" value="NusB"/>
    <property type="match status" value="1"/>
</dbReference>
<keyword evidence="2 6" id="KW-0889">Transcription antitermination</keyword>
<evidence type="ECO:0000313" key="8">
    <source>
        <dbReference type="EMBL" id="KXK26564.1"/>
    </source>
</evidence>
<reference evidence="8 9" key="1">
    <citation type="submission" date="2015-02" db="EMBL/GenBank/DDBJ databases">
        <title>Improved understanding of the partial-nitritation anammox process through 23 genomes representing the majority of the microbial community.</title>
        <authorList>
            <person name="Speth D.R."/>
            <person name="In T Zandt M."/>
            <person name="Guerrero Cruz S."/>
            <person name="Jetten M.S."/>
            <person name="Dutilh B.E."/>
        </authorList>
    </citation>
    <scope>NUCLEOTIDE SEQUENCE [LARGE SCALE GENOMIC DNA]</scope>
    <source>
        <strain evidence="8">OLB20</strain>
    </source>
</reference>
<evidence type="ECO:0000256" key="6">
    <source>
        <dbReference type="HAMAP-Rule" id="MF_00073"/>
    </source>
</evidence>
<dbReference type="InterPro" id="IPR006027">
    <property type="entry name" value="NusB_RsmB_TIM44"/>
</dbReference>
<comment type="caution">
    <text evidence="8">The sequence shown here is derived from an EMBL/GenBank/DDBJ whole genome shotgun (WGS) entry which is preliminary data.</text>
</comment>
<evidence type="ECO:0000256" key="5">
    <source>
        <dbReference type="ARBA" id="ARBA00023163"/>
    </source>
</evidence>
<dbReference type="Gene3D" id="1.10.940.10">
    <property type="entry name" value="NusB-like"/>
    <property type="match status" value="1"/>
</dbReference>
<comment type="function">
    <text evidence="6">Involved in transcription antitermination. Required for transcription of ribosomal RNA (rRNA) genes. Binds specifically to the boxA antiterminator sequence of the ribosomal RNA (rrn) operons.</text>
</comment>
<dbReference type="STRING" id="1617426.TR69_WS6001000570"/>
<dbReference type="GO" id="GO:0031564">
    <property type="term" value="P:transcription antitermination"/>
    <property type="evidence" value="ECO:0007669"/>
    <property type="project" value="UniProtKB-KW"/>
</dbReference>
<feature type="domain" description="NusB/RsmB/TIM44" evidence="7">
    <location>
        <begin position="8"/>
        <end position="138"/>
    </location>
</feature>
<dbReference type="InterPro" id="IPR011605">
    <property type="entry name" value="NusB_fam"/>
</dbReference>
<evidence type="ECO:0000256" key="3">
    <source>
        <dbReference type="ARBA" id="ARBA00022884"/>
    </source>
</evidence>
<dbReference type="InterPro" id="IPR035926">
    <property type="entry name" value="NusB-like_sf"/>
</dbReference>
<dbReference type="PANTHER" id="PTHR11078:SF3">
    <property type="entry name" value="ANTITERMINATION NUSB DOMAIN-CONTAINING PROTEIN"/>
    <property type="match status" value="1"/>
</dbReference>
<dbReference type="Proteomes" id="UP000070457">
    <property type="component" value="Unassembled WGS sequence"/>
</dbReference>
<dbReference type="GO" id="GO:0006353">
    <property type="term" value="P:DNA-templated transcription termination"/>
    <property type="evidence" value="ECO:0007669"/>
    <property type="project" value="UniProtKB-UniRule"/>
</dbReference>
<dbReference type="PANTHER" id="PTHR11078">
    <property type="entry name" value="N UTILIZATION SUBSTANCE PROTEIN B-RELATED"/>
    <property type="match status" value="1"/>
</dbReference>
<dbReference type="NCBIfam" id="TIGR01951">
    <property type="entry name" value="nusB"/>
    <property type="match status" value="1"/>
</dbReference>
<evidence type="ECO:0000256" key="4">
    <source>
        <dbReference type="ARBA" id="ARBA00023015"/>
    </source>
</evidence>
<dbReference type="GO" id="GO:0005829">
    <property type="term" value="C:cytosol"/>
    <property type="evidence" value="ECO:0007669"/>
    <property type="project" value="TreeGrafter"/>
</dbReference>
<sequence>MAQNDPRHNARIIVLQKLFERSFHHSDISDDSSQEFSDDSLVEINELEAVDNEMVTVLFNGVLEHRDRIDTIIAKLAPQWPLGQIAKSDLQILRIAVYEGFIGKITPEKVAIDEAIELSKEFAGEQSRKFINGVLGNLIVNKSDFDL</sequence>
<evidence type="ECO:0000313" key="9">
    <source>
        <dbReference type="Proteomes" id="UP000070457"/>
    </source>
</evidence>
<dbReference type="AlphaFoldDB" id="A0A136LY21"/>
<protein>
    <recommendedName>
        <fullName evidence="6">Transcription antitermination protein NusB</fullName>
    </recommendedName>
    <alternativeName>
        <fullName evidence="6">Antitermination factor NusB</fullName>
    </alternativeName>
</protein>
<dbReference type="HAMAP" id="MF_00073">
    <property type="entry name" value="NusB"/>
    <property type="match status" value="1"/>
</dbReference>
<keyword evidence="3 6" id="KW-0694">RNA-binding</keyword>
<evidence type="ECO:0000256" key="2">
    <source>
        <dbReference type="ARBA" id="ARBA00022814"/>
    </source>
</evidence>
<gene>
    <name evidence="6" type="primary">nusB</name>
    <name evidence="8" type="ORF">TR69_WS6001000570</name>
</gene>
<dbReference type="SUPFAM" id="SSF48013">
    <property type="entry name" value="NusB-like"/>
    <property type="match status" value="1"/>
</dbReference>